<dbReference type="InterPro" id="IPR016187">
    <property type="entry name" value="CTDL_fold"/>
</dbReference>
<dbReference type="GO" id="GO:0005737">
    <property type="term" value="C:cytoplasm"/>
    <property type="evidence" value="ECO:0007669"/>
    <property type="project" value="TreeGrafter"/>
</dbReference>
<accession>A0A7R9M179</accession>
<evidence type="ECO:0000313" key="11">
    <source>
        <dbReference type="Proteomes" id="UP000728032"/>
    </source>
</evidence>
<dbReference type="GO" id="GO:0007283">
    <property type="term" value="P:spermatogenesis"/>
    <property type="evidence" value="ECO:0007669"/>
    <property type="project" value="TreeGrafter"/>
</dbReference>
<dbReference type="GO" id="GO:0051879">
    <property type="term" value="F:Hsp90 protein binding"/>
    <property type="evidence" value="ECO:0007669"/>
    <property type="project" value="TreeGrafter"/>
</dbReference>
<dbReference type="PANTHER" id="PTHR46674:SF1">
    <property type="entry name" value="INACTIVE PEPTIDYL-PROLYL CIS-TRANS ISOMERASE FKBP6"/>
    <property type="match status" value="1"/>
</dbReference>
<evidence type="ECO:0000256" key="1">
    <source>
        <dbReference type="ARBA" id="ARBA00009648"/>
    </source>
</evidence>
<dbReference type="InterPro" id="IPR019734">
    <property type="entry name" value="TPR_rpt"/>
</dbReference>
<dbReference type="Pfam" id="PF00254">
    <property type="entry name" value="FKBP_C"/>
    <property type="match status" value="1"/>
</dbReference>
<dbReference type="InterPro" id="IPR001179">
    <property type="entry name" value="PPIase_FKBP_dom"/>
</dbReference>
<name>A0A7R9M179_9ACAR</name>
<dbReference type="Gene3D" id="3.10.100.10">
    <property type="entry name" value="Mannose-Binding Protein A, subunit A"/>
    <property type="match status" value="1"/>
</dbReference>
<dbReference type="SMART" id="SM00028">
    <property type="entry name" value="TPR"/>
    <property type="match status" value="2"/>
</dbReference>
<comment type="similarity">
    <text evidence="1">Belongs to the FKBP6 family.</text>
</comment>
<dbReference type="InterPro" id="IPR018378">
    <property type="entry name" value="C-type_lectin_CS"/>
</dbReference>
<proteinExistence type="inferred from homology"/>
<keyword evidence="3 6" id="KW-0802">TPR repeat</keyword>
<feature type="region of interest" description="Disordered" evidence="7">
    <location>
        <begin position="240"/>
        <end position="269"/>
    </location>
</feature>
<dbReference type="Gene3D" id="1.25.40.10">
    <property type="entry name" value="Tetratricopeptide repeat domain"/>
    <property type="match status" value="1"/>
</dbReference>
<dbReference type="SMART" id="SM00034">
    <property type="entry name" value="CLECT"/>
    <property type="match status" value="1"/>
</dbReference>
<organism evidence="10">
    <name type="scientific">Oppiella nova</name>
    <dbReference type="NCBI Taxonomy" id="334625"/>
    <lineage>
        <taxon>Eukaryota</taxon>
        <taxon>Metazoa</taxon>
        <taxon>Ecdysozoa</taxon>
        <taxon>Arthropoda</taxon>
        <taxon>Chelicerata</taxon>
        <taxon>Arachnida</taxon>
        <taxon>Acari</taxon>
        <taxon>Acariformes</taxon>
        <taxon>Sarcoptiformes</taxon>
        <taxon>Oribatida</taxon>
        <taxon>Brachypylina</taxon>
        <taxon>Oppioidea</taxon>
        <taxon>Oppiidae</taxon>
        <taxon>Oppiella</taxon>
    </lineage>
</organism>
<dbReference type="EC" id="5.2.1.8" evidence="5"/>
<keyword evidence="5" id="KW-0697">Rotamase</keyword>
<dbReference type="CDD" id="cd00037">
    <property type="entry name" value="CLECT"/>
    <property type="match status" value="1"/>
</dbReference>
<sequence length="645" mass="74279">MILESTSRFPVKRWSVLCEGGGQCDEGWDQFGDKCFKYHNDMVGANFHDAMTVCEYFYGATLVTIHSVQEFDFINKMVFEEKHAKHGVWIGLIRVSNESFVWFDRSPLNYTNWGPNEPNNLFSKNYCTVLGDATAVRGKWYDVGCTSTYLVLCQKYLHHNTDNKGINQTSNGISIADQINMMLGDEEMNTTQPLRGEVVVHIQILIFIHFWRQHFHSKSTSHAICVETVVGMSSAAMVNTEDTDKRQSDGSLERSSPDQLVEWDEETGEYEVDTDVSVRPIRFAQQDLTDMATDKGFEFETADEVTEAEKDELDARHHYWTREQMMSYLEVSPKPVEDLCEQPDLYDERIKCMEPLVKDGVYKKLVRRGAGDVVTVDSAVLYNLNAFLEGTDEPFDSTWLRGRPNLHRLSYDTILPGICAALMSMRRGERSEFMVRPHMAYLEMGCPPRIPENATILYIIEVIKVFEEGTLAHLETLSFEERANIPFPETLALCDAERKSASGFFVDKRYREAAFRYRRAIRCLEGMTWKSMEDKGKADELLLKLYVNIANTYNKFQKPFNAMSNCKKALAIDAKCVKALYQYGLAKMANADYSDAERYLKQALHLKPNNREIKEALVRLDQRMNGERKLKDELYRRMGSMFDKK</sequence>
<dbReference type="PROSITE" id="PS50005">
    <property type="entry name" value="TPR"/>
    <property type="match status" value="1"/>
</dbReference>
<dbReference type="SUPFAM" id="SSF48452">
    <property type="entry name" value="TPR-like"/>
    <property type="match status" value="1"/>
</dbReference>
<comment type="catalytic activity">
    <reaction evidence="5">
        <text>[protein]-peptidylproline (omega=180) = [protein]-peptidylproline (omega=0)</text>
        <dbReference type="Rhea" id="RHEA:16237"/>
        <dbReference type="Rhea" id="RHEA-COMP:10747"/>
        <dbReference type="Rhea" id="RHEA-COMP:10748"/>
        <dbReference type="ChEBI" id="CHEBI:83833"/>
        <dbReference type="ChEBI" id="CHEBI:83834"/>
        <dbReference type="EC" id="5.2.1.8"/>
    </reaction>
</comment>
<feature type="domain" description="C-type lectin" evidence="8">
    <location>
        <begin position="31"/>
        <end position="154"/>
    </location>
</feature>
<dbReference type="EMBL" id="CAJPVJ010004770">
    <property type="protein sequence ID" value="CAG2168901.1"/>
    <property type="molecule type" value="Genomic_DNA"/>
</dbReference>
<dbReference type="AlphaFoldDB" id="A0A7R9M179"/>
<evidence type="ECO:0000256" key="3">
    <source>
        <dbReference type="ARBA" id="ARBA00022803"/>
    </source>
</evidence>
<protein>
    <recommendedName>
        <fullName evidence="5">peptidylprolyl isomerase</fullName>
        <ecNumber evidence="5">5.2.1.8</ecNumber>
    </recommendedName>
</protein>
<evidence type="ECO:0000313" key="10">
    <source>
        <dbReference type="EMBL" id="CAD7651610.1"/>
    </source>
</evidence>
<feature type="compositionally biased region" description="Basic and acidic residues" evidence="7">
    <location>
        <begin position="242"/>
        <end position="256"/>
    </location>
</feature>
<dbReference type="GO" id="GO:0003755">
    <property type="term" value="F:peptidyl-prolyl cis-trans isomerase activity"/>
    <property type="evidence" value="ECO:0007669"/>
    <property type="project" value="UniProtKB-KW"/>
</dbReference>
<dbReference type="Gene3D" id="3.10.50.40">
    <property type="match status" value="1"/>
</dbReference>
<evidence type="ECO:0000256" key="7">
    <source>
        <dbReference type="SAM" id="MobiDB-lite"/>
    </source>
</evidence>
<dbReference type="InterPro" id="IPR001304">
    <property type="entry name" value="C-type_lectin-like"/>
</dbReference>
<keyword evidence="5" id="KW-0413">Isomerase</keyword>
<dbReference type="PROSITE" id="PS50059">
    <property type="entry name" value="FKBP_PPIASE"/>
    <property type="match status" value="1"/>
</dbReference>
<evidence type="ECO:0000256" key="2">
    <source>
        <dbReference type="ARBA" id="ARBA00022737"/>
    </source>
</evidence>
<dbReference type="SUPFAM" id="SSF54534">
    <property type="entry name" value="FKBP-like"/>
    <property type="match status" value="1"/>
</dbReference>
<dbReference type="OrthoDB" id="8116123at2759"/>
<keyword evidence="11" id="KW-1185">Reference proteome</keyword>
<dbReference type="PROSITE" id="PS50041">
    <property type="entry name" value="C_TYPE_LECTIN_2"/>
    <property type="match status" value="1"/>
</dbReference>
<evidence type="ECO:0000256" key="6">
    <source>
        <dbReference type="PROSITE-ProRule" id="PRU00339"/>
    </source>
</evidence>
<dbReference type="InterPro" id="IPR046357">
    <property type="entry name" value="PPIase_dom_sf"/>
</dbReference>
<evidence type="ECO:0000259" key="8">
    <source>
        <dbReference type="PROSITE" id="PS50041"/>
    </source>
</evidence>
<dbReference type="EMBL" id="OC919595">
    <property type="protein sequence ID" value="CAD7651610.1"/>
    <property type="molecule type" value="Genomic_DNA"/>
</dbReference>
<reference evidence="10" key="1">
    <citation type="submission" date="2020-11" db="EMBL/GenBank/DDBJ databases">
        <authorList>
            <person name="Tran Van P."/>
        </authorList>
    </citation>
    <scope>NUCLEOTIDE SEQUENCE</scope>
</reference>
<dbReference type="Pfam" id="PF00059">
    <property type="entry name" value="Lectin_C"/>
    <property type="match status" value="1"/>
</dbReference>
<dbReference type="InterPro" id="IPR016186">
    <property type="entry name" value="C-type_lectin-like/link_sf"/>
</dbReference>
<evidence type="ECO:0000256" key="5">
    <source>
        <dbReference type="PROSITE-ProRule" id="PRU00277"/>
    </source>
</evidence>
<keyword evidence="4" id="KW-1015">Disulfide bond</keyword>
<dbReference type="PROSITE" id="PS00615">
    <property type="entry name" value="C_TYPE_LECTIN_1"/>
    <property type="match status" value="1"/>
</dbReference>
<dbReference type="PANTHER" id="PTHR46674">
    <property type="entry name" value="INACTIVE PEPTIDYL-PROLYL CIS-TRANS ISOMERASE FKBP6"/>
    <property type="match status" value="1"/>
</dbReference>
<dbReference type="GO" id="GO:0034587">
    <property type="term" value="P:piRNA processing"/>
    <property type="evidence" value="ECO:0007669"/>
    <property type="project" value="TreeGrafter"/>
</dbReference>
<evidence type="ECO:0000256" key="4">
    <source>
        <dbReference type="ARBA" id="ARBA00023157"/>
    </source>
</evidence>
<evidence type="ECO:0000259" key="9">
    <source>
        <dbReference type="PROSITE" id="PS50059"/>
    </source>
</evidence>
<keyword evidence="2" id="KW-0677">Repeat</keyword>
<gene>
    <name evidence="10" type="ORF">ONB1V03_LOCUS8385</name>
</gene>
<dbReference type="InterPro" id="IPR042282">
    <property type="entry name" value="FKBP6/shu"/>
</dbReference>
<feature type="repeat" description="TPR" evidence="6">
    <location>
        <begin position="577"/>
        <end position="610"/>
    </location>
</feature>
<dbReference type="InterPro" id="IPR011990">
    <property type="entry name" value="TPR-like_helical_dom_sf"/>
</dbReference>
<dbReference type="Proteomes" id="UP000728032">
    <property type="component" value="Unassembled WGS sequence"/>
</dbReference>
<feature type="domain" description="PPIase FKBP-type" evidence="9">
    <location>
        <begin position="377"/>
        <end position="466"/>
    </location>
</feature>
<dbReference type="SUPFAM" id="SSF56436">
    <property type="entry name" value="C-type lectin-like"/>
    <property type="match status" value="1"/>
</dbReference>